<organism evidence="1 2">
    <name type="scientific">Flagellimonas flava</name>
    <dbReference type="NCBI Taxonomy" id="570519"/>
    <lineage>
        <taxon>Bacteria</taxon>
        <taxon>Pseudomonadati</taxon>
        <taxon>Bacteroidota</taxon>
        <taxon>Flavobacteriia</taxon>
        <taxon>Flavobacteriales</taxon>
        <taxon>Flavobacteriaceae</taxon>
        <taxon>Flagellimonas</taxon>
    </lineage>
</organism>
<dbReference type="STRING" id="570519.SAMN04488116_1859"/>
<dbReference type="RefSeq" id="WP_165614876.1">
    <property type="nucleotide sequence ID" value="NZ_FQWL01000002.1"/>
</dbReference>
<dbReference type="AlphaFoldDB" id="A0A1M5KYL6"/>
<accession>A0A1M5KYL6</accession>
<reference evidence="2" key="1">
    <citation type="submission" date="2016-11" db="EMBL/GenBank/DDBJ databases">
        <authorList>
            <person name="Varghese N."/>
            <person name="Submissions S."/>
        </authorList>
    </citation>
    <scope>NUCLEOTIDE SEQUENCE [LARGE SCALE GENOMIC DNA]</scope>
    <source>
        <strain evidence="2">DSM 22638</strain>
    </source>
</reference>
<proteinExistence type="predicted"/>
<evidence type="ECO:0000313" key="2">
    <source>
        <dbReference type="Proteomes" id="UP000184532"/>
    </source>
</evidence>
<dbReference type="EMBL" id="FQWL01000002">
    <property type="protein sequence ID" value="SHG57898.1"/>
    <property type="molecule type" value="Genomic_DNA"/>
</dbReference>
<sequence length="51" mass="6014">MSQPKIPYIPLVNHLPKSKQEELQLLTEQLSAFKEEEKRDTLLFNISKRGF</sequence>
<protein>
    <submittedName>
        <fullName evidence="1">Uncharacterized protein</fullName>
    </submittedName>
</protein>
<name>A0A1M5KYL6_9FLAO</name>
<gene>
    <name evidence="1" type="ORF">SAMN04488116_1859</name>
</gene>
<keyword evidence="2" id="KW-1185">Reference proteome</keyword>
<evidence type="ECO:0000313" key="1">
    <source>
        <dbReference type="EMBL" id="SHG57898.1"/>
    </source>
</evidence>
<dbReference type="Proteomes" id="UP000184532">
    <property type="component" value="Unassembled WGS sequence"/>
</dbReference>